<name>A0ABT4IB80_9ACTO</name>
<keyword evidence="2" id="KW-0560">Oxidoreductase</keyword>
<reference evidence="4" key="1">
    <citation type="submission" date="2022-10" db="EMBL/GenBank/DDBJ databases">
        <title>Genome sequence of Actinomyces israelii ATCC 10048.</title>
        <authorList>
            <person name="Watt R.M."/>
            <person name="Tong W.M."/>
        </authorList>
    </citation>
    <scope>NUCLEOTIDE SEQUENCE</scope>
    <source>
        <strain evidence="4">ATCC 10048</strain>
    </source>
</reference>
<feature type="domain" description="Flavodoxin-like fold" evidence="3">
    <location>
        <begin position="14"/>
        <end position="198"/>
    </location>
</feature>
<protein>
    <submittedName>
        <fullName evidence="4">NAD(P)H-dependent oxidoreductase</fullName>
    </submittedName>
</protein>
<dbReference type="PANTHER" id="PTHR10204:SF34">
    <property type="entry name" value="NAD(P)H DEHYDROGENASE [QUINONE] 1 ISOFORM 1"/>
    <property type="match status" value="1"/>
</dbReference>
<accession>A0ABT4IB80</accession>
<dbReference type="InterPro" id="IPR003680">
    <property type="entry name" value="Flavodoxin_fold"/>
</dbReference>
<dbReference type="SUPFAM" id="SSF52218">
    <property type="entry name" value="Flavoproteins"/>
    <property type="match status" value="1"/>
</dbReference>
<organism evidence="4 5">
    <name type="scientific">Actinomyces israelii</name>
    <dbReference type="NCBI Taxonomy" id="1659"/>
    <lineage>
        <taxon>Bacteria</taxon>
        <taxon>Bacillati</taxon>
        <taxon>Actinomycetota</taxon>
        <taxon>Actinomycetes</taxon>
        <taxon>Actinomycetales</taxon>
        <taxon>Actinomycetaceae</taxon>
        <taxon>Actinomyces</taxon>
    </lineage>
</organism>
<dbReference type="RefSeq" id="WP_268917983.1">
    <property type="nucleotide sequence ID" value="NZ_JAPTMY010000026.1"/>
</dbReference>
<evidence type="ECO:0000256" key="2">
    <source>
        <dbReference type="ARBA" id="ARBA00023002"/>
    </source>
</evidence>
<evidence type="ECO:0000313" key="4">
    <source>
        <dbReference type="EMBL" id="MCZ0858619.1"/>
    </source>
</evidence>
<dbReference type="Proteomes" id="UP001072034">
    <property type="component" value="Unassembled WGS sequence"/>
</dbReference>
<comment type="similarity">
    <text evidence="1">Belongs to the NAD(P)H dehydrogenase (quinone) family.</text>
</comment>
<sequence>MSTTTSRPTARRPRLLVVAGHPDPHSYSHALARAYADAAQQAGATVTLLDLATTDFDPVLRGGYRKRMPEDPFITRSQNELLACDHLTLAFPTWWSAEPSLLKGWFDRTLAPGIAYRHRTGKPTPERLLDGRTATIITTSHAPRLWTRLAPNGPVSRIARAVLGYCGLRVTQHLIMGGMESKNDTPQQRQDFLKQVAKAATHQIKTIKHTH</sequence>
<proteinExistence type="inferred from homology"/>
<dbReference type="EMBL" id="JAPTMY010000026">
    <property type="protein sequence ID" value="MCZ0858619.1"/>
    <property type="molecule type" value="Genomic_DNA"/>
</dbReference>
<keyword evidence="5" id="KW-1185">Reference proteome</keyword>
<gene>
    <name evidence="4" type="ORF">OHJ16_11255</name>
</gene>
<dbReference type="InterPro" id="IPR029039">
    <property type="entry name" value="Flavoprotein-like_sf"/>
</dbReference>
<dbReference type="PANTHER" id="PTHR10204">
    <property type="entry name" value="NAD P H OXIDOREDUCTASE-RELATED"/>
    <property type="match status" value="1"/>
</dbReference>
<dbReference type="Gene3D" id="3.40.50.360">
    <property type="match status" value="1"/>
</dbReference>
<evidence type="ECO:0000313" key="5">
    <source>
        <dbReference type="Proteomes" id="UP001072034"/>
    </source>
</evidence>
<evidence type="ECO:0000256" key="1">
    <source>
        <dbReference type="ARBA" id="ARBA00006252"/>
    </source>
</evidence>
<dbReference type="Pfam" id="PF02525">
    <property type="entry name" value="Flavodoxin_2"/>
    <property type="match status" value="1"/>
</dbReference>
<comment type="caution">
    <text evidence="4">The sequence shown here is derived from an EMBL/GenBank/DDBJ whole genome shotgun (WGS) entry which is preliminary data.</text>
</comment>
<evidence type="ECO:0000259" key="3">
    <source>
        <dbReference type="Pfam" id="PF02525"/>
    </source>
</evidence>
<dbReference type="InterPro" id="IPR051545">
    <property type="entry name" value="NAD(P)H_dehydrogenase_qn"/>
</dbReference>